<keyword evidence="1" id="KW-1133">Transmembrane helix</keyword>
<name>A0A482IZH0_9BURK</name>
<dbReference type="OrthoDB" id="9152892at2"/>
<accession>A0A482IZH0</accession>
<sequence length="271" mass="29230">MNEHRPIQEEELLAYVDHALDTTRLREIEAYLQQHPDVAARVEGYMAQRDQLRAALAPIADEPVPPELNLRHMLTARRARASHPWRLAASIFVAMCLGGIGGWMGRGATEPPTGGIAALAREATASFQVFAADPVRPVEMGAADSNDLVNWVSSRLRRPIAVPDLGKAGYRYIGGRLVATEHGPAGLFMYEDGHGTRLAMLVRPMAIEGDTPMKAHVQAGVAGYSWANQGLGYSLVASASTSGLHPLADEMRRQINGRDGSVDAGSKHPSL</sequence>
<feature type="transmembrane region" description="Helical" evidence="1">
    <location>
        <begin position="87"/>
        <end position="105"/>
    </location>
</feature>
<keyword evidence="1" id="KW-0812">Transmembrane</keyword>
<organism evidence="2 3">
    <name type="scientific">Cupriavidus metallidurans</name>
    <dbReference type="NCBI Taxonomy" id="119219"/>
    <lineage>
        <taxon>Bacteria</taxon>
        <taxon>Pseudomonadati</taxon>
        <taxon>Pseudomonadota</taxon>
        <taxon>Betaproteobacteria</taxon>
        <taxon>Burkholderiales</taxon>
        <taxon>Burkholderiaceae</taxon>
        <taxon>Cupriavidus</taxon>
    </lineage>
</organism>
<dbReference type="AlphaFoldDB" id="A0A482IZH0"/>
<dbReference type="RefSeq" id="WP_017511395.1">
    <property type="nucleotide sequence ID" value="NZ_CP037901.1"/>
</dbReference>
<reference evidence="2 3" key="1">
    <citation type="submission" date="2019-03" db="EMBL/GenBank/DDBJ databases">
        <title>Comparative insights into the high quality Complete genome sequence of highly metal resistant Cupriavidus metallidurans strain BS1 isolated from a gold-copper mine.</title>
        <authorList>
            <person name="Mazhar H.S."/>
            <person name="Rensing C."/>
        </authorList>
    </citation>
    <scope>NUCLEOTIDE SEQUENCE [LARGE SCALE GENOMIC DNA]</scope>
    <source>
        <strain evidence="2 3">BS1</strain>
    </source>
</reference>
<evidence type="ECO:0000256" key="1">
    <source>
        <dbReference type="SAM" id="Phobius"/>
    </source>
</evidence>
<proteinExistence type="predicted"/>
<dbReference type="Proteomes" id="UP000253772">
    <property type="component" value="Chromosome c2"/>
</dbReference>
<evidence type="ECO:0000313" key="3">
    <source>
        <dbReference type="Proteomes" id="UP000253772"/>
    </source>
</evidence>
<protein>
    <submittedName>
        <fullName evidence="2">Anti-sigma factor</fullName>
    </submittedName>
</protein>
<evidence type="ECO:0000313" key="2">
    <source>
        <dbReference type="EMBL" id="QBP13346.1"/>
    </source>
</evidence>
<keyword evidence="1" id="KW-0472">Membrane</keyword>
<gene>
    <name evidence="2" type="ORF">DDF84_027335</name>
</gene>
<dbReference type="EMBL" id="CP037901">
    <property type="protein sequence ID" value="QBP13346.1"/>
    <property type="molecule type" value="Genomic_DNA"/>
</dbReference>